<dbReference type="Gene3D" id="1.20.58.1070">
    <property type="match status" value="1"/>
</dbReference>
<feature type="compositionally biased region" description="Polar residues" evidence="2">
    <location>
        <begin position="1"/>
        <end position="11"/>
    </location>
</feature>
<protein>
    <recommendedName>
        <fullName evidence="5">Gem-associated protein 2</fullName>
    </recommendedName>
</protein>
<comment type="caution">
    <text evidence="3">The sequence shown here is derived from an EMBL/GenBank/DDBJ whole genome shotgun (WGS) entry which is preliminary data.</text>
</comment>
<feature type="compositionally biased region" description="Acidic residues" evidence="2">
    <location>
        <begin position="17"/>
        <end position="45"/>
    </location>
</feature>
<feature type="region of interest" description="Disordered" evidence="2">
    <location>
        <begin position="88"/>
        <end position="129"/>
    </location>
</feature>
<dbReference type="GO" id="GO:0032797">
    <property type="term" value="C:SMN complex"/>
    <property type="evidence" value="ECO:0007669"/>
    <property type="project" value="TreeGrafter"/>
</dbReference>
<keyword evidence="4" id="KW-1185">Reference proteome</keyword>
<evidence type="ECO:0000256" key="1">
    <source>
        <dbReference type="ARBA" id="ARBA00025758"/>
    </source>
</evidence>
<dbReference type="OrthoDB" id="515034at2759"/>
<feature type="region of interest" description="Disordered" evidence="2">
    <location>
        <begin position="1"/>
        <end position="71"/>
    </location>
</feature>
<dbReference type="PANTHER" id="PTHR12794">
    <property type="entry name" value="GEMIN2"/>
    <property type="match status" value="1"/>
</dbReference>
<dbReference type="GO" id="GO:0005634">
    <property type="term" value="C:nucleus"/>
    <property type="evidence" value="ECO:0007669"/>
    <property type="project" value="TreeGrafter"/>
</dbReference>
<accession>A0A9D4TKW9</accession>
<dbReference type="InterPro" id="IPR035426">
    <property type="entry name" value="Gemin2/Brr1"/>
</dbReference>
<feature type="compositionally biased region" description="Acidic residues" evidence="2">
    <location>
        <begin position="61"/>
        <end position="71"/>
    </location>
</feature>
<sequence length="339" mass="37099">MSASEVHSNDASMAWVDDGDLQDGEGAEGEEEDENFASDDNTSSEEQDKREYGIHQCLPVDDGEPNWDEGEPQSVEEYIRRVRHEARQLPDVVTVPPPGRQQHVADAPHSQQDEQQQRRQEQVQSRQHYSSRYLEADPGVQACDAALKPSAAWCTDFLVQFAALRRRLQREAELTSGQAAGEVVSGSGVRLCPHLVSDRGGGLEAAAELEALALDSPSACMPELQQLQGLDQLQVRRQLHSAIREAVHQEQVAPDAAAQLYALSARIEKPLHAGTCALYRQLLRLCAAQRAALGGVGTCDSQAATSHPLLPHLNILITLAGAFFGQDEELAGMWEDDEQ</sequence>
<comment type="similarity">
    <text evidence="1">Belongs to the gemin-2 family.</text>
</comment>
<reference evidence="3" key="1">
    <citation type="journal article" date="2019" name="Plant J.">
        <title>Chlorella vulgaris genome assembly and annotation reveals the molecular basis for metabolic acclimation to high light conditions.</title>
        <authorList>
            <person name="Cecchin M."/>
            <person name="Marcolungo L."/>
            <person name="Rossato M."/>
            <person name="Girolomoni L."/>
            <person name="Cosentino E."/>
            <person name="Cuine S."/>
            <person name="Li-Beisson Y."/>
            <person name="Delledonne M."/>
            <person name="Ballottari M."/>
        </authorList>
    </citation>
    <scope>NUCLEOTIDE SEQUENCE</scope>
    <source>
        <strain evidence="3">211/11P</strain>
    </source>
</reference>
<dbReference type="PANTHER" id="PTHR12794:SF0">
    <property type="entry name" value="GEM-ASSOCIATED PROTEIN 2"/>
    <property type="match status" value="1"/>
</dbReference>
<evidence type="ECO:0008006" key="5">
    <source>
        <dbReference type="Google" id="ProtNLM"/>
    </source>
</evidence>
<dbReference type="EMBL" id="SIDB01000009">
    <property type="protein sequence ID" value="KAI3428284.1"/>
    <property type="molecule type" value="Genomic_DNA"/>
</dbReference>
<dbReference type="GO" id="GO:0000387">
    <property type="term" value="P:spliceosomal snRNP assembly"/>
    <property type="evidence" value="ECO:0007669"/>
    <property type="project" value="InterPro"/>
</dbReference>
<evidence type="ECO:0000256" key="2">
    <source>
        <dbReference type="SAM" id="MobiDB-lite"/>
    </source>
</evidence>
<dbReference type="AlphaFoldDB" id="A0A9D4TKW9"/>
<evidence type="ECO:0000313" key="3">
    <source>
        <dbReference type="EMBL" id="KAI3428284.1"/>
    </source>
</evidence>
<evidence type="ECO:0000313" key="4">
    <source>
        <dbReference type="Proteomes" id="UP001055712"/>
    </source>
</evidence>
<reference evidence="3" key="2">
    <citation type="submission" date="2020-11" db="EMBL/GenBank/DDBJ databases">
        <authorList>
            <person name="Cecchin M."/>
            <person name="Marcolungo L."/>
            <person name="Rossato M."/>
            <person name="Girolomoni L."/>
            <person name="Cosentino E."/>
            <person name="Cuine S."/>
            <person name="Li-Beisson Y."/>
            <person name="Delledonne M."/>
            <person name="Ballottari M."/>
        </authorList>
    </citation>
    <scope>NUCLEOTIDE SEQUENCE</scope>
    <source>
        <strain evidence="3">211/11P</strain>
        <tissue evidence="3">Whole cell</tissue>
    </source>
</reference>
<organism evidence="3 4">
    <name type="scientific">Chlorella vulgaris</name>
    <name type="common">Green alga</name>
    <dbReference type="NCBI Taxonomy" id="3077"/>
    <lineage>
        <taxon>Eukaryota</taxon>
        <taxon>Viridiplantae</taxon>
        <taxon>Chlorophyta</taxon>
        <taxon>core chlorophytes</taxon>
        <taxon>Trebouxiophyceae</taxon>
        <taxon>Chlorellales</taxon>
        <taxon>Chlorellaceae</taxon>
        <taxon>Chlorella clade</taxon>
        <taxon>Chlorella</taxon>
    </lineage>
</organism>
<dbReference type="Proteomes" id="UP001055712">
    <property type="component" value="Unassembled WGS sequence"/>
</dbReference>
<gene>
    <name evidence="3" type="ORF">D9Q98_006663</name>
</gene>
<dbReference type="Pfam" id="PF04938">
    <property type="entry name" value="SIP1"/>
    <property type="match status" value="1"/>
</dbReference>
<name>A0A9D4TKW9_CHLVU</name>
<proteinExistence type="inferred from homology"/>
<feature type="compositionally biased region" description="Basic and acidic residues" evidence="2">
    <location>
        <begin position="111"/>
        <end position="121"/>
    </location>
</feature>